<feature type="domain" description="Histidine kinase/HSP90-like ATPase" evidence="10">
    <location>
        <begin position="273"/>
        <end position="357"/>
    </location>
</feature>
<dbReference type="Gene3D" id="3.30.565.10">
    <property type="entry name" value="Histidine kinase-like ATPase, C-terminal domain"/>
    <property type="match status" value="1"/>
</dbReference>
<evidence type="ECO:0000259" key="10">
    <source>
        <dbReference type="Pfam" id="PF02518"/>
    </source>
</evidence>
<dbReference type="CDD" id="cd16917">
    <property type="entry name" value="HATPase_UhpB-NarQ-NarX-like"/>
    <property type="match status" value="1"/>
</dbReference>
<dbReference type="EC" id="2.7.13.3" evidence="2"/>
<evidence type="ECO:0000313" key="12">
    <source>
        <dbReference type="EMBL" id="TFH98625.1"/>
    </source>
</evidence>
<name>A0ABY2JZJ6_9MICC</name>
<organism evidence="12 13">
    <name type="scientific">Micrococcus lylae</name>
    <dbReference type="NCBI Taxonomy" id="1273"/>
    <lineage>
        <taxon>Bacteria</taxon>
        <taxon>Bacillati</taxon>
        <taxon>Actinomycetota</taxon>
        <taxon>Actinomycetes</taxon>
        <taxon>Micrococcales</taxon>
        <taxon>Micrococcaceae</taxon>
        <taxon>Micrococcus</taxon>
    </lineage>
</organism>
<keyword evidence="9" id="KW-0812">Transmembrane</keyword>
<evidence type="ECO:0000256" key="5">
    <source>
        <dbReference type="ARBA" id="ARBA00022741"/>
    </source>
</evidence>
<reference evidence="12 13" key="1">
    <citation type="submission" date="2019-03" db="EMBL/GenBank/DDBJ databases">
        <title>Reclassification of Micrococcus aloeverae and Micrococcus yunnanensis as later heterotypic synonyms of Micrococcus luteus.</title>
        <authorList>
            <person name="Huang C.-H."/>
        </authorList>
    </citation>
    <scope>NUCLEOTIDE SEQUENCE [LARGE SCALE GENOMIC DNA]</scope>
    <source>
        <strain evidence="12 13">BCRC 12151</strain>
    </source>
</reference>
<dbReference type="RefSeq" id="WP_135103330.1">
    <property type="nucleotide sequence ID" value="NZ_SPKT01000015.1"/>
</dbReference>
<feature type="transmembrane region" description="Helical" evidence="9">
    <location>
        <begin position="66"/>
        <end position="98"/>
    </location>
</feature>
<dbReference type="EMBL" id="SPKT01000015">
    <property type="protein sequence ID" value="TFH98625.1"/>
    <property type="molecule type" value="Genomic_DNA"/>
</dbReference>
<keyword evidence="5" id="KW-0547">Nucleotide-binding</keyword>
<dbReference type="Proteomes" id="UP000297477">
    <property type="component" value="Unassembled WGS sequence"/>
</dbReference>
<proteinExistence type="predicted"/>
<keyword evidence="3" id="KW-0597">Phosphoprotein</keyword>
<comment type="catalytic activity">
    <reaction evidence="1">
        <text>ATP + protein L-histidine = ADP + protein N-phospho-L-histidine.</text>
        <dbReference type="EC" id="2.7.13.3"/>
    </reaction>
</comment>
<dbReference type="InterPro" id="IPR036890">
    <property type="entry name" value="HATPase_C_sf"/>
</dbReference>
<evidence type="ECO:0000259" key="11">
    <source>
        <dbReference type="Pfam" id="PF07730"/>
    </source>
</evidence>
<keyword evidence="9" id="KW-0472">Membrane</keyword>
<dbReference type="Gene3D" id="1.20.5.1930">
    <property type="match status" value="1"/>
</dbReference>
<keyword evidence="9" id="KW-1133">Transmembrane helix</keyword>
<accession>A0ABY2JZJ6</accession>
<dbReference type="GO" id="GO:0016301">
    <property type="term" value="F:kinase activity"/>
    <property type="evidence" value="ECO:0007669"/>
    <property type="project" value="UniProtKB-KW"/>
</dbReference>
<dbReference type="InterPro" id="IPR003594">
    <property type="entry name" value="HATPase_dom"/>
</dbReference>
<keyword evidence="4" id="KW-0808">Transferase</keyword>
<evidence type="ECO:0000256" key="7">
    <source>
        <dbReference type="ARBA" id="ARBA00022840"/>
    </source>
</evidence>
<dbReference type="PANTHER" id="PTHR24421">
    <property type="entry name" value="NITRATE/NITRITE SENSOR PROTEIN NARX-RELATED"/>
    <property type="match status" value="1"/>
</dbReference>
<comment type="caution">
    <text evidence="12">The sequence shown here is derived from an EMBL/GenBank/DDBJ whole genome shotgun (WGS) entry which is preliminary data.</text>
</comment>
<keyword evidence="8" id="KW-0902">Two-component regulatory system</keyword>
<dbReference type="InterPro" id="IPR011712">
    <property type="entry name" value="Sig_transdc_His_kin_sub3_dim/P"/>
</dbReference>
<sequence length="376" mass="40467">MLSISSDLVSEVTELESAERQDRYVLILGLLAAAFLLQWVSTTVAFTALLPVYFLARTGGETLPILLYDTLIVSAVVATANALFSVIASVLALGWAVLFPSLLHQPASTIWFSVIISVLGIGVGLFVRFAWMRREADALKIQEARRQALEAALRERRVLARDLHDIVAHNLTIISMQARTAQFVGTDEAARQALDVVGSSAKDALVDLRRMLALMREEGVVGDQAQPGHSGSESSTSVDIDLGVSRVSHELMELGFTVRADVRLEGRAVPLGTQSTLYRVLQEATSNIAKHGDRSEPVQISVGLEGADAVLRVSNAIERRPQSRKGRGGQAWNSSGVGLNSMRERVSAFGGTFSVGPEGDQWRLVAAVPAGDPADM</sequence>
<keyword evidence="6 12" id="KW-0418">Kinase</keyword>
<dbReference type="SUPFAM" id="SSF55874">
    <property type="entry name" value="ATPase domain of HSP90 chaperone/DNA topoisomerase II/histidine kinase"/>
    <property type="match status" value="1"/>
</dbReference>
<evidence type="ECO:0000313" key="13">
    <source>
        <dbReference type="Proteomes" id="UP000297477"/>
    </source>
</evidence>
<keyword evidence="13" id="KW-1185">Reference proteome</keyword>
<dbReference type="InterPro" id="IPR050482">
    <property type="entry name" value="Sensor_HK_TwoCompSys"/>
</dbReference>
<dbReference type="PANTHER" id="PTHR24421:SF10">
    <property type="entry name" value="NITRATE_NITRITE SENSOR PROTEIN NARQ"/>
    <property type="match status" value="1"/>
</dbReference>
<evidence type="ECO:0000256" key="8">
    <source>
        <dbReference type="ARBA" id="ARBA00023012"/>
    </source>
</evidence>
<evidence type="ECO:0000256" key="2">
    <source>
        <dbReference type="ARBA" id="ARBA00012438"/>
    </source>
</evidence>
<evidence type="ECO:0000256" key="3">
    <source>
        <dbReference type="ARBA" id="ARBA00022553"/>
    </source>
</evidence>
<feature type="transmembrane region" description="Helical" evidence="9">
    <location>
        <begin position="110"/>
        <end position="131"/>
    </location>
</feature>
<feature type="domain" description="Signal transduction histidine kinase subgroup 3 dimerisation and phosphoacceptor" evidence="11">
    <location>
        <begin position="155"/>
        <end position="218"/>
    </location>
</feature>
<evidence type="ECO:0000256" key="1">
    <source>
        <dbReference type="ARBA" id="ARBA00000085"/>
    </source>
</evidence>
<evidence type="ECO:0000256" key="4">
    <source>
        <dbReference type="ARBA" id="ARBA00022679"/>
    </source>
</evidence>
<dbReference type="Pfam" id="PF07730">
    <property type="entry name" value="HisKA_3"/>
    <property type="match status" value="1"/>
</dbReference>
<feature type="transmembrane region" description="Helical" evidence="9">
    <location>
        <begin position="24"/>
        <end position="54"/>
    </location>
</feature>
<gene>
    <name evidence="12" type="ORF">E4A49_08185</name>
</gene>
<protein>
    <recommendedName>
        <fullName evidence="2">histidine kinase</fullName>
        <ecNumber evidence="2">2.7.13.3</ecNumber>
    </recommendedName>
</protein>
<keyword evidence="7" id="KW-0067">ATP-binding</keyword>
<dbReference type="Pfam" id="PF02518">
    <property type="entry name" value="HATPase_c"/>
    <property type="match status" value="1"/>
</dbReference>
<evidence type="ECO:0000256" key="9">
    <source>
        <dbReference type="SAM" id="Phobius"/>
    </source>
</evidence>
<evidence type="ECO:0000256" key="6">
    <source>
        <dbReference type="ARBA" id="ARBA00022777"/>
    </source>
</evidence>